<organism evidence="1 2">
    <name type="scientific">Insolitispirillum peregrinum</name>
    <dbReference type="NCBI Taxonomy" id="80876"/>
    <lineage>
        <taxon>Bacteria</taxon>
        <taxon>Pseudomonadati</taxon>
        <taxon>Pseudomonadota</taxon>
        <taxon>Alphaproteobacteria</taxon>
        <taxon>Rhodospirillales</taxon>
        <taxon>Novispirillaceae</taxon>
        <taxon>Insolitispirillum</taxon>
    </lineage>
</organism>
<dbReference type="GO" id="GO:0016788">
    <property type="term" value="F:hydrolase activity, acting on ester bonds"/>
    <property type="evidence" value="ECO:0007669"/>
    <property type="project" value="UniProtKB-ARBA"/>
</dbReference>
<evidence type="ECO:0008006" key="3">
    <source>
        <dbReference type="Google" id="ProtNLM"/>
    </source>
</evidence>
<sequence length="320" mass="35194">MLTRALSSLGLMCIGLVLACLAGEGLVRLATADQRNYMVEMWRYATLLKRESANPAVGHEHVPNSSARLQGVDVSINSLGMRGPEPDLSDPKRRNIVIIGDSMAFGWGVEEARTLRGQLAQALGGTVNVMTTGVGNMNMQQIVAHWLDYSPKIAADTVIVLTTARATEVQEQERAGWLVQHSQLYALMVSFSKMLTPGQPGQQSLLAFYQKAWGDGPGRTGMVRALDALRADQQQRGYRVIVALMPETHEFHPYPFGFITEVMQTETTARGWPFIDLLPELADRPARSYWAMDEDPHPNGDALGRVARRLLPSLTTPAAQ</sequence>
<dbReference type="EMBL" id="FTOA01000003">
    <property type="protein sequence ID" value="SIS67390.1"/>
    <property type="molecule type" value="Genomic_DNA"/>
</dbReference>
<dbReference type="Proteomes" id="UP000185678">
    <property type="component" value="Unassembled WGS sequence"/>
</dbReference>
<dbReference type="STRING" id="80876.SAMN05421779_10331"/>
<keyword evidence="2" id="KW-1185">Reference proteome</keyword>
<dbReference type="SUPFAM" id="SSF52266">
    <property type="entry name" value="SGNH hydrolase"/>
    <property type="match status" value="1"/>
</dbReference>
<protein>
    <recommendedName>
        <fullName evidence="3">SGNH hydrolase-type esterase domain-containing protein</fullName>
    </recommendedName>
</protein>
<dbReference type="OrthoDB" id="916975at2"/>
<dbReference type="Gene3D" id="3.40.50.1110">
    <property type="entry name" value="SGNH hydrolase"/>
    <property type="match status" value="1"/>
</dbReference>
<dbReference type="InterPro" id="IPR036514">
    <property type="entry name" value="SGNH_hydro_sf"/>
</dbReference>
<gene>
    <name evidence="1" type="ORF">SAMN05421779_10331</name>
</gene>
<dbReference type="AlphaFoldDB" id="A0A1N7L160"/>
<dbReference type="PROSITE" id="PS51257">
    <property type="entry name" value="PROKAR_LIPOPROTEIN"/>
    <property type="match status" value="1"/>
</dbReference>
<evidence type="ECO:0000313" key="1">
    <source>
        <dbReference type="EMBL" id="SIS67390.1"/>
    </source>
</evidence>
<reference evidence="1 2" key="1">
    <citation type="submission" date="2017-01" db="EMBL/GenBank/DDBJ databases">
        <authorList>
            <person name="Mah S.A."/>
            <person name="Swanson W.J."/>
            <person name="Moy G.W."/>
            <person name="Vacquier V.D."/>
        </authorList>
    </citation>
    <scope>NUCLEOTIDE SEQUENCE [LARGE SCALE GENOMIC DNA]</scope>
    <source>
        <strain evidence="1 2">DSM 11589</strain>
    </source>
</reference>
<evidence type="ECO:0000313" key="2">
    <source>
        <dbReference type="Proteomes" id="UP000185678"/>
    </source>
</evidence>
<accession>A0A1N7L160</accession>
<name>A0A1N7L160_9PROT</name>
<proteinExistence type="predicted"/>